<keyword evidence="3" id="KW-1185">Reference proteome</keyword>
<evidence type="ECO:0000256" key="1">
    <source>
        <dbReference type="SAM" id="MobiDB-lite"/>
    </source>
</evidence>
<sequence>MSTANIPRRDPLPRRQPSASSHRFSMPRRSNFPDWVLLDMVGHISSGGGEENATIAWSEMSDDVPIEVYFVVADPPAHPVHPSTSYVVFPSCLALDRCRFTNLFIYKLGLGTPSLELLQHPYRVNYLSNNLVVLSCGDHCLLVESRWQFHADLHQLHVFSSKTKS</sequence>
<dbReference type="AlphaFoldDB" id="A0A0D9W4D0"/>
<dbReference type="HOGENOM" id="CLU_1725235_0_0_1"/>
<name>A0A0D9W4D0_9ORYZ</name>
<dbReference type="EnsemblPlants" id="LPERR04G07690.1">
    <property type="protein sequence ID" value="LPERR04G07690.1"/>
    <property type="gene ID" value="LPERR04G07690"/>
</dbReference>
<dbReference type="Proteomes" id="UP000032180">
    <property type="component" value="Chromosome 4"/>
</dbReference>
<reference evidence="3" key="2">
    <citation type="submission" date="2013-12" db="EMBL/GenBank/DDBJ databases">
        <authorList>
            <person name="Yu Y."/>
            <person name="Lee S."/>
            <person name="de Baynast K."/>
            <person name="Wissotski M."/>
            <person name="Liu L."/>
            <person name="Talag J."/>
            <person name="Goicoechea J."/>
            <person name="Angelova A."/>
            <person name="Jetty R."/>
            <person name="Kudrna D."/>
            <person name="Golser W."/>
            <person name="Rivera L."/>
            <person name="Zhang J."/>
            <person name="Wing R."/>
        </authorList>
    </citation>
    <scope>NUCLEOTIDE SEQUENCE</scope>
</reference>
<reference evidence="2 3" key="1">
    <citation type="submission" date="2012-08" db="EMBL/GenBank/DDBJ databases">
        <title>Oryza genome evolution.</title>
        <authorList>
            <person name="Wing R.A."/>
        </authorList>
    </citation>
    <scope>NUCLEOTIDE SEQUENCE</scope>
</reference>
<dbReference type="PANTHER" id="PTHR33074">
    <property type="entry name" value="EXPRESSED PROTEIN-RELATED"/>
    <property type="match status" value="1"/>
</dbReference>
<feature type="region of interest" description="Disordered" evidence="1">
    <location>
        <begin position="1"/>
        <end position="26"/>
    </location>
</feature>
<protein>
    <submittedName>
        <fullName evidence="2">Uncharacterized protein</fullName>
    </submittedName>
</protein>
<reference evidence="2" key="3">
    <citation type="submission" date="2015-04" db="UniProtKB">
        <authorList>
            <consortium name="EnsemblPlants"/>
        </authorList>
    </citation>
    <scope>IDENTIFICATION</scope>
</reference>
<organism evidence="2 3">
    <name type="scientific">Leersia perrieri</name>
    <dbReference type="NCBI Taxonomy" id="77586"/>
    <lineage>
        <taxon>Eukaryota</taxon>
        <taxon>Viridiplantae</taxon>
        <taxon>Streptophyta</taxon>
        <taxon>Embryophyta</taxon>
        <taxon>Tracheophyta</taxon>
        <taxon>Spermatophyta</taxon>
        <taxon>Magnoliopsida</taxon>
        <taxon>Liliopsida</taxon>
        <taxon>Poales</taxon>
        <taxon>Poaceae</taxon>
        <taxon>BOP clade</taxon>
        <taxon>Oryzoideae</taxon>
        <taxon>Oryzeae</taxon>
        <taxon>Oryzinae</taxon>
        <taxon>Leersia</taxon>
    </lineage>
</organism>
<evidence type="ECO:0000313" key="3">
    <source>
        <dbReference type="Proteomes" id="UP000032180"/>
    </source>
</evidence>
<evidence type="ECO:0000313" key="2">
    <source>
        <dbReference type="EnsemblPlants" id="LPERR04G07690.1"/>
    </source>
</evidence>
<dbReference type="Gramene" id="LPERR04G07690.1">
    <property type="protein sequence ID" value="LPERR04G07690.1"/>
    <property type="gene ID" value="LPERR04G07690"/>
</dbReference>
<accession>A0A0D9W4D0</accession>
<proteinExistence type="predicted"/>
<dbReference type="PANTHER" id="PTHR33074:SF127">
    <property type="entry name" value="OS04G0388000 PROTEIN"/>
    <property type="match status" value="1"/>
</dbReference>